<sequence length="114" mass="11808">MLTITDLAAVKAKEVLEAEGKVGWGLRIFISGGSCCGPAYGMDIDENPKEGDTIIEKDGLKVFADSESSEKLNGMQVDYVDDGQNQGFVIKGNEPEPENGGNGESGCGGCGGSC</sequence>
<dbReference type="GO" id="GO:0051539">
    <property type="term" value="F:4 iron, 4 sulfur cluster binding"/>
    <property type="evidence" value="ECO:0007669"/>
    <property type="project" value="TreeGrafter"/>
</dbReference>
<reference evidence="3" key="1">
    <citation type="journal article" date="2015" name="Nature">
        <title>Complex archaea that bridge the gap between prokaryotes and eukaryotes.</title>
        <authorList>
            <person name="Spang A."/>
            <person name="Saw J.H."/>
            <person name="Jorgensen S.L."/>
            <person name="Zaremba-Niedzwiedzka K."/>
            <person name="Martijn J."/>
            <person name="Lind A.E."/>
            <person name="van Eijk R."/>
            <person name="Schleper C."/>
            <person name="Guy L."/>
            <person name="Ettema T.J."/>
        </authorList>
    </citation>
    <scope>NUCLEOTIDE SEQUENCE</scope>
</reference>
<organism evidence="3">
    <name type="scientific">marine sediment metagenome</name>
    <dbReference type="NCBI Taxonomy" id="412755"/>
    <lineage>
        <taxon>unclassified sequences</taxon>
        <taxon>metagenomes</taxon>
        <taxon>ecological metagenomes</taxon>
    </lineage>
</organism>
<comment type="caution">
    <text evidence="3">The sequence shown here is derived from an EMBL/GenBank/DDBJ whole genome shotgun (WGS) entry which is preliminary data.</text>
</comment>
<dbReference type="PANTHER" id="PTHR43011">
    <property type="entry name" value="IRON-SULFUR CLUSTER ASSEMBLY 2 HOMOLOG, MITOCHONDRIAL"/>
    <property type="match status" value="1"/>
</dbReference>
<name>A0A0F9G7Q6_9ZZZZ</name>
<dbReference type="SUPFAM" id="SSF89360">
    <property type="entry name" value="HesB-like domain"/>
    <property type="match status" value="1"/>
</dbReference>
<evidence type="ECO:0000313" key="3">
    <source>
        <dbReference type="EMBL" id="KKL94924.1"/>
    </source>
</evidence>
<dbReference type="Gene3D" id="2.60.300.12">
    <property type="entry name" value="HesB-like domain"/>
    <property type="match status" value="1"/>
</dbReference>
<dbReference type="EMBL" id="LAZR01018802">
    <property type="protein sequence ID" value="KKL94924.1"/>
    <property type="molecule type" value="Genomic_DNA"/>
</dbReference>
<dbReference type="GO" id="GO:0051537">
    <property type="term" value="F:2 iron, 2 sulfur cluster binding"/>
    <property type="evidence" value="ECO:0007669"/>
    <property type="project" value="TreeGrafter"/>
</dbReference>
<dbReference type="GO" id="GO:0016226">
    <property type="term" value="P:iron-sulfur cluster assembly"/>
    <property type="evidence" value="ECO:0007669"/>
    <property type="project" value="InterPro"/>
</dbReference>
<evidence type="ECO:0000256" key="1">
    <source>
        <dbReference type="SAM" id="MobiDB-lite"/>
    </source>
</evidence>
<dbReference type="NCBIfam" id="TIGR00049">
    <property type="entry name" value="iron-sulfur cluster assembly accessory protein"/>
    <property type="match status" value="1"/>
</dbReference>
<proteinExistence type="predicted"/>
<feature type="compositionally biased region" description="Gly residues" evidence="1">
    <location>
        <begin position="100"/>
        <end position="114"/>
    </location>
</feature>
<gene>
    <name evidence="3" type="ORF">LCGC14_1859800</name>
</gene>
<dbReference type="InterPro" id="IPR035903">
    <property type="entry name" value="HesB-like_dom_sf"/>
</dbReference>
<protein>
    <recommendedName>
        <fullName evidence="2">Core domain-containing protein</fullName>
    </recommendedName>
</protein>
<accession>A0A0F9G7Q6</accession>
<feature type="region of interest" description="Disordered" evidence="1">
    <location>
        <begin position="85"/>
        <end position="114"/>
    </location>
</feature>
<dbReference type="InterPro" id="IPR000361">
    <property type="entry name" value="ATAP_core_dom"/>
</dbReference>
<feature type="domain" description="Core" evidence="2">
    <location>
        <begin position="2"/>
        <end position="89"/>
    </location>
</feature>
<dbReference type="PANTHER" id="PTHR43011:SF1">
    <property type="entry name" value="IRON-SULFUR CLUSTER ASSEMBLY 2 HOMOLOG, MITOCHONDRIAL"/>
    <property type="match status" value="1"/>
</dbReference>
<dbReference type="Pfam" id="PF01521">
    <property type="entry name" value="Fe-S_biosyn"/>
    <property type="match status" value="1"/>
</dbReference>
<evidence type="ECO:0000259" key="2">
    <source>
        <dbReference type="Pfam" id="PF01521"/>
    </source>
</evidence>
<dbReference type="GO" id="GO:0005506">
    <property type="term" value="F:iron ion binding"/>
    <property type="evidence" value="ECO:0007669"/>
    <property type="project" value="TreeGrafter"/>
</dbReference>
<dbReference type="InterPro" id="IPR016092">
    <property type="entry name" value="ATAP"/>
</dbReference>
<dbReference type="AlphaFoldDB" id="A0A0F9G7Q6"/>